<sequence>MTSESPLAAAALPPQATSDAAFEAAYAAARKSSSEGGIPIGAALARNGVVIASGHNERVQNGDPIAHGEMSALRAAGRQRSYRDTTLYTTLAPCAMCTGTIIQFKIPRVVVGEARTFPGEFDLLRSRGVEVIVLDDQRCVDMMRDFQDNNPELWAEDIAE</sequence>
<dbReference type="GO" id="GO:0008835">
    <property type="term" value="F:diaminohydroxyphosphoribosylaminopyrimidine deaminase activity"/>
    <property type="evidence" value="ECO:0007669"/>
    <property type="project" value="TreeGrafter"/>
</dbReference>
<dbReference type="FunFam" id="3.40.140.10:FF:000016">
    <property type="entry name" value="Cytosine deaminase"/>
    <property type="match status" value="1"/>
</dbReference>
<keyword evidence="6" id="KW-0378">Hydrolase</keyword>
<keyword evidence="11" id="KW-1185">Reference proteome</keyword>
<gene>
    <name evidence="10" type="ORF">SAMN04489743_0467</name>
</gene>
<name>A0A1H1TPN6_9MICC</name>
<evidence type="ECO:0000313" key="10">
    <source>
        <dbReference type="EMBL" id="SDS62122.1"/>
    </source>
</evidence>
<dbReference type="RefSeq" id="WP_091717226.1">
    <property type="nucleotide sequence ID" value="NZ_CAUQLD010000001.1"/>
</dbReference>
<dbReference type="Gene3D" id="3.40.140.10">
    <property type="entry name" value="Cytidine Deaminase, domain 2"/>
    <property type="match status" value="1"/>
</dbReference>
<dbReference type="GO" id="GO:0055086">
    <property type="term" value="P:nucleobase-containing small molecule metabolic process"/>
    <property type="evidence" value="ECO:0007669"/>
    <property type="project" value="UniProtKB-ARBA"/>
</dbReference>
<keyword evidence="7" id="KW-0862">Zinc</keyword>
<evidence type="ECO:0000313" key="11">
    <source>
        <dbReference type="Proteomes" id="UP000198751"/>
    </source>
</evidence>
<proteinExistence type="predicted"/>
<organism evidence="10 11">
    <name type="scientific">Pseudarthrobacter equi</name>
    <dbReference type="NCBI Taxonomy" id="728066"/>
    <lineage>
        <taxon>Bacteria</taxon>
        <taxon>Bacillati</taxon>
        <taxon>Actinomycetota</taxon>
        <taxon>Actinomycetes</taxon>
        <taxon>Micrococcales</taxon>
        <taxon>Micrococcaceae</taxon>
        <taxon>Pseudarthrobacter</taxon>
    </lineage>
</organism>
<evidence type="ECO:0000256" key="4">
    <source>
        <dbReference type="ARBA" id="ARBA00022490"/>
    </source>
</evidence>
<accession>A0A1H1TPN6</accession>
<evidence type="ECO:0000256" key="8">
    <source>
        <dbReference type="ARBA" id="ARBA00060693"/>
    </source>
</evidence>
<keyword evidence="5" id="KW-0479">Metal-binding</keyword>
<dbReference type="OrthoDB" id="9802676at2"/>
<dbReference type="InterPro" id="IPR016192">
    <property type="entry name" value="APOBEC/CMP_deaminase_Zn-bd"/>
</dbReference>
<evidence type="ECO:0000256" key="7">
    <source>
        <dbReference type="ARBA" id="ARBA00022833"/>
    </source>
</evidence>
<evidence type="ECO:0000256" key="2">
    <source>
        <dbReference type="ARBA" id="ARBA00004496"/>
    </source>
</evidence>
<dbReference type="CDD" id="cd01285">
    <property type="entry name" value="nucleoside_deaminase"/>
    <property type="match status" value="1"/>
</dbReference>
<feature type="domain" description="CMP/dCMP-type deaminase" evidence="9">
    <location>
        <begin position="16"/>
        <end position="131"/>
    </location>
</feature>
<evidence type="ECO:0000256" key="1">
    <source>
        <dbReference type="ARBA" id="ARBA00001947"/>
    </source>
</evidence>
<comment type="subcellular location">
    <subcellularLocation>
        <location evidence="2">Cytoplasm</location>
    </subcellularLocation>
</comment>
<evidence type="ECO:0000256" key="5">
    <source>
        <dbReference type="ARBA" id="ARBA00022723"/>
    </source>
</evidence>
<evidence type="ECO:0000256" key="6">
    <source>
        <dbReference type="ARBA" id="ARBA00022801"/>
    </source>
</evidence>
<dbReference type="PANTHER" id="PTHR11079:SF190">
    <property type="entry name" value="CYTOSINE DEAMINASE"/>
    <property type="match status" value="1"/>
</dbReference>
<dbReference type="Proteomes" id="UP000198751">
    <property type="component" value="Chromosome I"/>
</dbReference>
<comment type="pathway">
    <text evidence="8">Pyrimidine metabolism.</text>
</comment>
<dbReference type="GO" id="GO:0005737">
    <property type="term" value="C:cytoplasm"/>
    <property type="evidence" value="ECO:0007669"/>
    <property type="project" value="UniProtKB-SubCell"/>
</dbReference>
<dbReference type="InterPro" id="IPR002125">
    <property type="entry name" value="CMP_dCMP_dom"/>
</dbReference>
<dbReference type="EMBL" id="LT629779">
    <property type="protein sequence ID" value="SDS62122.1"/>
    <property type="molecule type" value="Genomic_DNA"/>
</dbReference>
<dbReference type="GO" id="GO:0072527">
    <property type="term" value="P:pyrimidine-containing compound metabolic process"/>
    <property type="evidence" value="ECO:0007669"/>
    <property type="project" value="UniProtKB-ARBA"/>
</dbReference>
<dbReference type="PANTHER" id="PTHR11079">
    <property type="entry name" value="CYTOSINE DEAMINASE FAMILY MEMBER"/>
    <property type="match status" value="1"/>
</dbReference>
<dbReference type="GO" id="GO:0008270">
    <property type="term" value="F:zinc ion binding"/>
    <property type="evidence" value="ECO:0007669"/>
    <property type="project" value="InterPro"/>
</dbReference>
<dbReference type="AlphaFoldDB" id="A0A1H1TPN6"/>
<protein>
    <submittedName>
        <fullName evidence="10">Cytosine deaminase</fullName>
    </submittedName>
</protein>
<dbReference type="InterPro" id="IPR016193">
    <property type="entry name" value="Cytidine_deaminase-like"/>
</dbReference>
<dbReference type="PROSITE" id="PS51747">
    <property type="entry name" value="CYT_DCMP_DEAMINASES_2"/>
    <property type="match status" value="1"/>
</dbReference>
<evidence type="ECO:0000259" key="9">
    <source>
        <dbReference type="PROSITE" id="PS51747"/>
    </source>
</evidence>
<keyword evidence="4" id="KW-0963">Cytoplasm</keyword>
<dbReference type="Pfam" id="PF00383">
    <property type="entry name" value="dCMP_cyt_deam_1"/>
    <property type="match status" value="1"/>
</dbReference>
<reference evidence="11" key="1">
    <citation type="submission" date="2016-10" db="EMBL/GenBank/DDBJ databases">
        <authorList>
            <person name="Varghese N."/>
            <person name="Submissions S."/>
        </authorList>
    </citation>
    <scope>NUCLEOTIDE SEQUENCE [LARGE SCALE GENOMIC DNA]</scope>
    <source>
        <strain evidence="11">IMMIB L-1606</strain>
    </source>
</reference>
<comment type="cofactor">
    <cofactor evidence="1">
        <name>Zn(2+)</name>
        <dbReference type="ChEBI" id="CHEBI:29105"/>
    </cofactor>
</comment>
<evidence type="ECO:0000256" key="3">
    <source>
        <dbReference type="ARBA" id="ARBA00011738"/>
    </source>
</evidence>
<dbReference type="SUPFAM" id="SSF53927">
    <property type="entry name" value="Cytidine deaminase-like"/>
    <property type="match status" value="1"/>
</dbReference>
<dbReference type="PROSITE" id="PS00903">
    <property type="entry name" value="CYT_DCMP_DEAMINASES_1"/>
    <property type="match status" value="1"/>
</dbReference>
<comment type="subunit">
    <text evidence="3">Homodimer.</text>
</comment>